<sequence length="129" mass="13649">MIGATTRRAMLGAIAGVSVVALAGAALANHSHASEWDAALSDYHQKKATAERMGATDEDGVDAAVDAYCMAMDHLVENVRAPTFAALTYKIELAKERWTDFPMPEEWLNAFAADIRKLAAIGATIGGVA</sequence>
<dbReference type="Proteomes" id="UP000292085">
    <property type="component" value="Unassembled WGS sequence"/>
</dbReference>
<name>A0A4Q6Y1D4_9SPHN</name>
<dbReference type="EMBL" id="SGIS01000019">
    <property type="protein sequence ID" value="RZF64002.1"/>
    <property type="molecule type" value="Genomic_DNA"/>
</dbReference>
<evidence type="ECO:0000313" key="3">
    <source>
        <dbReference type="Proteomes" id="UP000292085"/>
    </source>
</evidence>
<evidence type="ECO:0008006" key="4">
    <source>
        <dbReference type="Google" id="ProtNLM"/>
    </source>
</evidence>
<protein>
    <recommendedName>
        <fullName evidence="4">Twin-arginine translocation pathway signal</fullName>
    </recommendedName>
</protein>
<reference evidence="2 3" key="1">
    <citation type="submission" date="2019-02" db="EMBL/GenBank/DDBJ databases">
        <authorList>
            <person name="Li Y."/>
        </authorList>
    </citation>
    <scope>NUCLEOTIDE SEQUENCE [LARGE SCALE GENOMIC DNA]</scope>
    <source>
        <strain evidence="2 3">3-7</strain>
    </source>
</reference>
<keyword evidence="3" id="KW-1185">Reference proteome</keyword>
<dbReference type="AlphaFoldDB" id="A0A4Q6Y1D4"/>
<organism evidence="2 3">
    <name type="scientific">Sphingomonas populi</name>
    <dbReference type="NCBI Taxonomy" id="2484750"/>
    <lineage>
        <taxon>Bacteria</taxon>
        <taxon>Pseudomonadati</taxon>
        <taxon>Pseudomonadota</taxon>
        <taxon>Alphaproteobacteria</taxon>
        <taxon>Sphingomonadales</taxon>
        <taxon>Sphingomonadaceae</taxon>
        <taxon>Sphingomonas</taxon>
    </lineage>
</organism>
<evidence type="ECO:0000256" key="1">
    <source>
        <dbReference type="SAM" id="SignalP"/>
    </source>
</evidence>
<accession>A0A4Q6Y1D4</accession>
<comment type="caution">
    <text evidence="2">The sequence shown here is derived from an EMBL/GenBank/DDBJ whole genome shotgun (WGS) entry which is preliminary data.</text>
</comment>
<dbReference type="InterPro" id="IPR006311">
    <property type="entry name" value="TAT_signal"/>
</dbReference>
<keyword evidence="1" id="KW-0732">Signal</keyword>
<gene>
    <name evidence="2" type="ORF">EWE75_13580</name>
</gene>
<dbReference type="OrthoDB" id="7585979at2"/>
<dbReference type="RefSeq" id="WP_130158347.1">
    <property type="nucleotide sequence ID" value="NZ_SGIS01000019.1"/>
</dbReference>
<dbReference type="PROSITE" id="PS51318">
    <property type="entry name" value="TAT"/>
    <property type="match status" value="1"/>
</dbReference>
<proteinExistence type="predicted"/>
<evidence type="ECO:0000313" key="2">
    <source>
        <dbReference type="EMBL" id="RZF64002.1"/>
    </source>
</evidence>
<feature type="signal peptide" evidence="1">
    <location>
        <begin position="1"/>
        <end position="28"/>
    </location>
</feature>
<feature type="chain" id="PRO_5020464415" description="Twin-arginine translocation pathway signal" evidence="1">
    <location>
        <begin position="29"/>
        <end position="129"/>
    </location>
</feature>